<dbReference type="NCBIfam" id="NF003975">
    <property type="entry name" value="PRK05467.1-4"/>
    <property type="match status" value="1"/>
</dbReference>
<reference evidence="9 10" key="1">
    <citation type="submission" date="2018-06" db="EMBL/GenBank/DDBJ databases">
        <title>Genomic Encyclopedia of Archaeal and Bacterial Type Strains, Phase II (KMG-II): from individual species to whole genera.</title>
        <authorList>
            <person name="Goeker M."/>
        </authorList>
    </citation>
    <scope>NUCLEOTIDE SEQUENCE [LARGE SCALE GENOMIC DNA]</scope>
    <source>
        <strain evidence="9 10">CFPB 3232</strain>
    </source>
</reference>
<evidence type="ECO:0000256" key="4">
    <source>
        <dbReference type="ARBA" id="ARBA00022964"/>
    </source>
</evidence>
<dbReference type="GO" id="GO:0031418">
    <property type="term" value="F:L-ascorbic acid binding"/>
    <property type="evidence" value="ECO:0007669"/>
    <property type="project" value="UniProtKB-KW"/>
</dbReference>
<evidence type="ECO:0000256" key="3">
    <source>
        <dbReference type="ARBA" id="ARBA00022896"/>
    </source>
</evidence>
<gene>
    <name evidence="9" type="ORF">AX018_10224</name>
</gene>
<dbReference type="EMBL" id="QLTA01000022">
    <property type="protein sequence ID" value="RAR80646.1"/>
    <property type="molecule type" value="Genomic_DNA"/>
</dbReference>
<evidence type="ECO:0000313" key="9">
    <source>
        <dbReference type="EMBL" id="RAR80646.1"/>
    </source>
</evidence>
<dbReference type="PANTHER" id="PTHR41536:SF1">
    <property type="entry name" value="PKHD-TYPE HYDROXYLASE YBIX"/>
    <property type="match status" value="1"/>
</dbReference>
<evidence type="ECO:0000256" key="1">
    <source>
        <dbReference type="ARBA" id="ARBA00001961"/>
    </source>
</evidence>
<accession>A0A328ZEK0</accession>
<dbReference type="PROSITE" id="PS51471">
    <property type="entry name" value="FE2OG_OXY"/>
    <property type="match status" value="1"/>
</dbReference>
<sequence>MLITIDQVLTPDEVRHFRQRLDAAAWRGGEATAGTLARAVKQNQQLDDGSDTAVELGNHLLRVLGRHPTFISAALPRTIHPPKFNRYADGGTYGAHVDSAVMHLPGSLRPMRTDVSATLFLAEPDEYDGGELEIEGPFGVQGVKLAAGDMVLYPSTSLHRVTPVTRGARIASFLWIESLVADEGERALLFDLDQSIQRLTPSLDAADPRLLQLTGVYHNLLRRWAQT</sequence>
<dbReference type="Proteomes" id="UP000248856">
    <property type="component" value="Unassembled WGS sequence"/>
</dbReference>
<dbReference type="RefSeq" id="WP_111877572.1">
    <property type="nucleotide sequence ID" value="NZ_CBCSGC010000090.1"/>
</dbReference>
<comment type="cofactor">
    <cofactor evidence="7">
        <name>Fe(2+)</name>
        <dbReference type="ChEBI" id="CHEBI:29033"/>
    </cofactor>
    <text evidence="7">Binds 1 Fe(2+) ion per subunit.</text>
</comment>
<comment type="cofactor">
    <cofactor evidence="1 7">
        <name>L-ascorbate</name>
        <dbReference type="ChEBI" id="CHEBI:38290"/>
    </cofactor>
</comment>
<dbReference type="OrthoDB" id="9812472at2"/>
<feature type="binding site" evidence="7">
    <location>
        <position position="98"/>
    </location>
    <ligand>
        <name>Fe cation</name>
        <dbReference type="ChEBI" id="CHEBI:24875"/>
    </ligand>
</feature>
<dbReference type="InterPro" id="IPR006620">
    <property type="entry name" value="Pro_4_hyd_alph"/>
</dbReference>
<feature type="binding site" evidence="7">
    <location>
        <position position="96"/>
    </location>
    <ligand>
        <name>Fe cation</name>
        <dbReference type="ChEBI" id="CHEBI:24875"/>
    </ligand>
</feature>
<comment type="caution">
    <text evidence="9">The sequence shown here is derived from an EMBL/GenBank/DDBJ whole genome shotgun (WGS) entry which is preliminary data.</text>
</comment>
<feature type="binding site" evidence="7">
    <location>
        <position position="159"/>
    </location>
    <ligand>
        <name>Fe cation</name>
        <dbReference type="ChEBI" id="CHEBI:24875"/>
    </ligand>
</feature>
<organism evidence="9 10">
    <name type="scientific">Paracidovorax anthurii</name>
    <dbReference type="NCBI Taxonomy" id="78229"/>
    <lineage>
        <taxon>Bacteria</taxon>
        <taxon>Pseudomonadati</taxon>
        <taxon>Pseudomonadota</taxon>
        <taxon>Betaproteobacteria</taxon>
        <taxon>Burkholderiales</taxon>
        <taxon>Comamonadaceae</taxon>
        <taxon>Paracidovorax</taxon>
    </lineage>
</organism>
<dbReference type="GO" id="GO:0016706">
    <property type="term" value="F:2-oxoglutarate-dependent dioxygenase activity"/>
    <property type="evidence" value="ECO:0007669"/>
    <property type="project" value="UniProtKB-UniRule"/>
</dbReference>
<evidence type="ECO:0000313" key="10">
    <source>
        <dbReference type="Proteomes" id="UP000248856"/>
    </source>
</evidence>
<dbReference type="Pfam" id="PF13640">
    <property type="entry name" value="2OG-FeII_Oxy_3"/>
    <property type="match status" value="1"/>
</dbReference>
<dbReference type="AlphaFoldDB" id="A0A328ZEK0"/>
<dbReference type="NCBIfam" id="NF003974">
    <property type="entry name" value="PRK05467.1-3"/>
    <property type="match status" value="1"/>
</dbReference>
<keyword evidence="5 7" id="KW-0560">Oxidoreductase</keyword>
<dbReference type="InterPro" id="IPR041097">
    <property type="entry name" value="PKHD_C"/>
</dbReference>
<dbReference type="GO" id="GO:0005506">
    <property type="term" value="F:iron ion binding"/>
    <property type="evidence" value="ECO:0007669"/>
    <property type="project" value="UniProtKB-UniRule"/>
</dbReference>
<dbReference type="Pfam" id="PF18331">
    <property type="entry name" value="PKHD_C"/>
    <property type="match status" value="1"/>
</dbReference>
<keyword evidence="2 7" id="KW-0479">Metal-binding</keyword>
<name>A0A328ZEK0_9BURK</name>
<dbReference type="InterPro" id="IPR044862">
    <property type="entry name" value="Pro_4_hyd_alph_FE2OG_OXY"/>
</dbReference>
<evidence type="ECO:0000256" key="7">
    <source>
        <dbReference type="HAMAP-Rule" id="MF_00657"/>
    </source>
</evidence>
<dbReference type="SUPFAM" id="SSF51197">
    <property type="entry name" value="Clavaminate synthase-like"/>
    <property type="match status" value="1"/>
</dbReference>
<evidence type="ECO:0000256" key="5">
    <source>
        <dbReference type="ARBA" id="ARBA00023002"/>
    </source>
</evidence>
<keyword evidence="4 7" id="KW-0223">Dioxygenase</keyword>
<evidence type="ECO:0000256" key="2">
    <source>
        <dbReference type="ARBA" id="ARBA00022723"/>
    </source>
</evidence>
<keyword evidence="3 7" id="KW-0847">Vitamin C</keyword>
<proteinExistence type="inferred from homology"/>
<evidence type="ECO:0000259" key="8">
    <source>
        <dbReference type="PROSITE" id="PS51471"/>
    </source>
</evidence>
<dbReference type="SMART" id="SM00702">
    <property type="entry name" value="P4Hc"/>
    <property type="match status" value="1"/>
</dbReference>
<feature type="binding site" evidence="7">
    <location>
        <position position="169"/>
    </location>
    <ligand>
        <name>2-oxoglutarate</name>
        <dbReference type="ChEBI" id="CHEBI:16810"/>
    </ligand>
</feature>
<keyword evidence="6 7" id="KW-0408">Iron</keyword>
<dbReference type="InterPro" id="IPR023550">
    <property type="entry name" value="PKHD_hydroxylase"/>
</dbReference>
<dbReference type="InterPro" id="IPR005123">
    <property type="entry name" value="Oxoglu/Fe-dep_dioxygenase_dom"/>
</dbReference>
<protein>
    <submittedName>
        <fullName evidence="9">PKHD-type hydroxylase</fullName>
    </submittedName>
</protein>
<dbReference type="GO" id="GO:0006879">
    <property type="term" value="P:intracellular iron ion homeostasis"/>
    <property type="evidence" value="ECO:0007669"/>
    <property type="project" value="TreeGrafter"/>
</dbReference>
<dbReference type="PANTHER" id="PTHR41536">
    <property type="entry name" value="PKHD-TYPE HYDROXYLASE YBIX"/>
    <property type="match status" value="1"/>
</dbReference>
<dbReference type="Gene3D" id="4.10.860.20">
    <property type="entry name" value="Rabenosyn, Rab binding domain"/>
    <property type="match status" value="1"/>
</dbReference>
<dbReference type="HAMAP" id="MF_00657">
    <property type="entry name" value="Hydroxyl_YbiX"/>
    <property type="match status" value="1"/>
</dbReference>
<keyword evidence="10" id="KW-1185">Reference proteome</keyword>
<dbReference type="Gene3D" id="2.60.120.620">
    <property type="entry name" value="q2cbj1_9rhob like domain"/>
    <property type="match status" value="1"/>
</dbReference>
<feature type="domain" description="Fe2OG dioxygenase" evidence="8">
    <location>
        <begin position="78"/>
        <end position="178"/>
    </location>
</feature>
<evidence type="ECO:0000256" key="6">
    <source>
        <dbReference type="ARBA" id="ARBA00023004"/>
    </source>
</evidence>
<dbReference type="GO" id="GO:0006974">
    <property type="term" value="P:DNA damage response"/>
    <property type="evidence" value="ECO:0007669"/>
    <property type="project" value="TreeGrafter"/>
</dbReference>